<accession>A0ABD2WNW0</accession>
<gene>
    <name evidence="1" type="ORF">TKK_011558</name>
</gene>
<evidence type="ECO:0000313" key="2">
    <source>
        <dbReference type="Proteomes" id="UP001627154"/>
    </source>
</evidence>
<comment type="caution">
    <text evidence="1">The sequence shown here is derived from an EMBL/GenBank/DDBJ whole genome shotgun (WGS) entry which is preliminary data.</text>
</comment>
<proteinExistence type="predicted"/>
<organism evidence="1 2">
    <name type="scientific">Trichogramma kaykai</name>
    <dbReference type="NCBI Taxonomy" id="54128"/>
    <lineage>
        <taxon>Eukaryota</taxon>
        <taxon>Metazoa</taxon>
        <taxon>Ecdysozoa</taxon>
        <taxon>Arthropoda</taxon>
        <taxon>Hexapoda</taxon>
        <taxon>Insecta</taxon>
        <taxon>Pterygota</taxon>
        <taxon>Neoptera</taxon>
        <taxon>Endopterygota</taxon>
        <taxon>Hymenoptera</taxon>
        <taxon>Apocrita</taxon>
        <taxon>Proctotrupomorpha</taxon>
        <taxon>Chalcidoidea</taxon>
        <taxon>Trichogrammatidae</taxon>
        <taxon>Trichogramma</taxon>
    </lineage>
</organism>
<dbReference type="InterPro" id="IPR008042">
    <property type="entry name" value="Retrotrans_Pao"/>
</dbReference>
<dbReference type="Pfam" id="PF05380">
    <property type="entry name" value="Peptidase_A17"/>
    <property type="match status" value="1"/>
</dbReference>
<evidence type="ECO:0000313" key="1">
    <source>
        <dbReference type="EMBL" id="KAL3394569.1"/>
    </source>
</evidence>
<protein>
    <submittedName>
        <fullName evidence="1">Uncharacterized protein</fullName>
    </submittedName>
</protein>
<sequence>MLAIYSVEKGPEQAYSRLSTVTYSTATAPFLTLRTMLQLATEGEAQFPVAAQILKKKVYVDDAFAGADSLPEALAARRELVQLLGSAQLELGKWAANDPALLPMGEAPDDVVSVNLDEAQSALGVRWLPRGDSFTYVHHAQPEKTIYTKRIVLAEVSRLFDPLGWISPIIIVAKILLQDLWLNGLD</sequence>
<dbReference type="Proteomes" id="UP001627154">
    <property type="component" value="Unassembled WGS sequence"/>
</dbReference>
<dbReference type="EMBL" id="JBJJXI010000092">
    <property type="protein sequence ID" value="KAL3394569.1"/>
    <property type="molecule type" value="Genomic_DNA"/>
</dbReference>
<keyword evidence="2" id="KW-1185">Reference proteome</keyword>
<dbReference type="AlphaFoldDB" id="A0ABD2WNW0"/>
<dbReference type="PANTHER" id="PTHR47331">
    <property type="entry name" value="PHD-TYPE DOMAIN-CONTAINING PROTEIN"/>
    <property type="match status" value="1"/>
</dbReference>
<reference evidence="1 2" key="1">
    <citation type="journal article" date="2024" name="bioRxiv">
        <title>A reference genome for Trichogramma kaykai: A tiny desert-dwelling parasitoid wasp with competing sex-ratio distorters.</title>
        <authorList>
            <person name="Culotta J."/>
            <person name="Lindsey A.R."/>
        </authorList>
    </citation>
    <scope>NUCLEOTIDE SEQUENCE [LARGE SCALE GENOMIC DNA]</scope>
    <source>
        <strain evidence="1 2">KSX58</strain>
    </source>
</reference>
<name>A0ABD2WNW0_9HYME</name>